<name>W7AMX0_9APIC</name>
<dbReference type="PANTHER" id="PTHR36513">
    <property type="entry name" value="ABC TRANSMEMBRANE TYPE-1 DOMAIN-CONTAINING PROTEIN"/>
    <property type="match status" value="1"/>
</dbReference>
<feature type="region of interest" description="Disordered" evidence="1">
    <location>
        <begin position="342"/>
        <end position="410"/>
    </location>
</feature>
<dbReference type="PANTHER" id="PTHR36513:SF1">
    <property type="entry name" value="TRANSMEMBRANE PROTEIN"/>
    <property type="match status" value="1"/>
</dbReference>
<feature type="region of interest" description="Disordered" evidence="1">
    <location>
        <begin position="1382"/>
        <end position="1650"/>
    </location>
</feature>
<feature type="transmembrane region" description="Helical" evidence="2">
    <location>
        <begin position="757"/>
        <end position="776"/>
    </location>
</feature>
<evidence type="ECO:0000313" key="4">
    <source>
        <dbReference type="Proteomes" id="UP000030640"/>
    </source>
</evidence>
<accession>W7AMX0</accession>
<feature type="compositionally biased region" description="Basic and acidic residues" evidence="1">
    <location>
        <begin position="1598"/>
        <end position="1634"/>
    </location>
</feature>
<dbReference type="VEuPathDB" id="PlasmoDB:C922_02962"/>
<dbReference type="SUPFAM" id="SSF53474">
    <property type="entry name" value="alpha/beta-Hydrolases"/>
    <property type="match status" value="1"/>
</dbReference>
<feature type="region of interest" description="Disordered" evidence="1">
    <location>
        <begin position="494"/>
        <end position="588"/>
    </location>
</feature>
<keyword evidence="2" id="KW-1133">Transmembrane helix</keyword>
<feature type="compositionally biased region" description="Polar residues" evidence="1">
    <location>
        <begin position="2136"/>
        <end position="2145"/>
    </location>
</feature>
<proteinExistence type="predicted"/>
<feature type="region of interest" description="Disordered" evidence="1">
    <location>
        <begin position="967"/>
        <end position="1006"/>
    </location>
</feature>
<evidence type="ECO:0000313" key="3">
    <source>
        <dbReference type="EMBL" id="EUD66641.1"/>
    </source>
</evidence>
<feature type="compositionally biased region" description="Basic and acidic residues" evidence="1">
    <location>
        <begin position="1491"/>
        <end position="1512"/>
    </location>
</feature>
<feature type="compositionally biased region" description="Basic and acidic residues" evidence="1">
    <location>
        <begin position="372"/>
        <end position="401"/>
    </location>
</feature>
<feature type="compositionally biased region" description="Basic and acidic residues" evidence="1">
    <location>
        <begin position="509"/>
        <end position="528"/>
    </location>
</feature>
<feature type="compositionally biased region" description="Basic and acidic residues" evidence="1">
    <location>
        <begin position="1680"/>
        <end position="1706"/>
    </location>
</feature>
<feature type="compositionally biased region" description="Basic residues" evidence="1">
    <location>
        <begin position="1472"/>
        <end position="1486"/>
    </location>
</feature>
<feature type="compositionally biased region" description="Basic and acidic residues" evidence="1">
    <location>
        <begin position="1340"/>
        <end position="1350"/>
    </location>
</feature>
<feature type="transmembrane region" description="Helical" evidence="2">
    <location>
        <begin position="693"/>
        <end position="715"/>
    </location>
</feature>
<feature type="compositionally biased region" description="Basic and acidic residues" evidence="1">
    <location>
        <begin position="1239"/>
        <end position="1254"/>
    </location>
</feature>
<evidence type="ECO:0000256" key="1">
    <source>
        <dbReference type="SAM" id="MobiDB-lite"/>
    </source>
</evidence>
<reference evidence="3 4" key="1">
    <citation type="submission" date="2013-02" db="EMBL/GenBank/DDBJ databases">
        <title>The Genome Sequence of Plasmodium inui San Antonio 1.</title>
        <authorList>
            <consortium name="The Broad Institute Genome Sequencing Platform"/>
            <consortium name="The Broad Institute Genome Sequencing Center for Infectious Disease"/>
            <person name="Neafsey D."/>
            <person name="Cheeseman I."/>
            <person name="Volkman S."/>
            <person name="Adams J."/>
            <person name="Walker B."/>
            <person name="Young S.K."/>
            <person name="Zeng Q."/>
            <person name="Gargeya S."/>
            <person name="Fitzgerald M."/>
            <person name="Haas B."/>
            <person name="Abouelleil A."/>
            <person name="Alvarado L."/>
            <person name="Arachchi H.M."/>
            <person name="Berlin A.M."/>
            <person name="Chapman S.B."/>
            <person name="Dewar J."/>
            <person name="Goldberg J."/>
            <person name="Griggs A."/>
            <person name="Gujja S."/>
            <person name="Hansen M."/>
            <person name="Howarth C."/>
            <person name="Imamovic A."/>
            <person name="Larimer J."/>
            <person name="McCowan C."/>
            <person name="Murphy C."/>
            <person name="Neiman D."/>
            <person name="Pearson M."/>
            <person name="Priest M."/>
            <person name="Roberts A."/>
            <person name="Saif S."/>
            <person name="Shea T."/>
            <person name="Sisk P."/>
            <person name="Sykes S."/>
            <person name="Wortman J."/>
            <person name="Nusbaum C."/>
            <person name="Birren B."/>
        </authorList>
    </citation>
    <scope>NUCLEOTIDE SEQUENCE [LARGE SCALE GENOMIC DNA]</scope>
    <source>
        <strain evidence="3 4">San Antonio 1</strain>
    </source>
</reference>
<feature type="region of interest" description="Disordered" evidence="1">
    <location>
        <begin position="1320"/>
        <end position="1367"/>
    </location>
</feature>
<sequence>MGKQKDPIKVKIHSGRRVQNSSKLTKEQRVAHILLKEGIDYVENGKLETIRNDEYLRTMLFDYANQDRWEDDEERHLKLVRLHHSSSERATCRTNGESTSCKEVHLKRKEGNRTKVCIPPHKHNKGNQGEGKINGIAITPTVRTHNEMIFKRRFIDKRTISKMKKVSKKTPYGYHRRGKLPLKLEKRTISEMNRRGGGSGSPQNRSRHSFSNEPADGALMKTTWYSQCREKFIQVGRKSEDLKPSKRRTHFSPFQKGTIATHKEGPLPIGEMNNQFVKIHFNEFNSIGMAREDLLTSIGVDSLLTANTRKSFSCAHSVSTPFYGTGFLPCAELDHQGNCPDNAVTQGYGREGGESPLGERQTGGLLSRKNKIKEDFTSKEKERRKLSREPHRDGANHRDRPPCSNATPPKDGMCHKVDALFCRSRDRDLFNERNNEIMVKGQGEEHQRGRGASIREEVAMEGPNMDVSFDSDLKGVPIVVPDLKAHAFQAGTVLSKGNSGGRQHRRGARREQQMQGMEKKMQKGKQAEQMKQTEQTKQMKQTEQTKQMKQTEQTKQTTQLHVGEAGQTDRPNQEKSTDNVDKTKAKLDQLTDMENRRDMENAYVKYIYKRDQSEEAPAEKPDRYVTFGSEENDTVNIADISDKRKNTRRTYRDQISSGINLRHAQVERNIHGFGETLKYMKYRELLRKYMGTFYNYSSVKCATYIILYAIIVKIITQVSKNLTTSSGGLPSEKSNEYNVLWYSDSNLFLNVHDVDGIIQSVCYVALLICIVLLLKLGIPSNYLLVGRLTILFMFLFFAQIPIMIYANFMTLKKEQGIAKEQAKTFDKKDYFNLHMQRVYDVFYLDTLNLLVYTILLSFVSLYATYHKLIYPHLLKFYLDTIFLSSYTIIKKEVIQFRVPNNIDAYYLNQMNSYLFNSLYKKQEDLTQDDLESNTRSAIGYNIVIKKERCSWFMCLFGWNGSDSALNQEGRHGKGGANGRSAQRGRGAATRPNAPTDGSFRPTCGLRRPAQSNARTKLNLNFYIIFYIGELDEQGRPHGFGYWRGINLEGEVLIGYWFHGIPVGPFKCRDFKTGSGFMCIKIGYGRTNCEPNDLDIGLADTECCVSGAFYRTFPRVVLYDLNLTTPHFRSKKNDQGKHGIMEKRECCEYLHISRASNDILRVDYAKLLQHNEDDREGEADTVRKDIRPGEQQAFDRHSHLDENNYEGLSSSRIMGRIGRTGRRGIKATKGTKGTEGTDGTGERRFISPSSKEEHRKRSICRSTMTYDEILPSIVKNESFLKGELLNYHDICNLSYDFKDLTLDNETHSVVNKKLEASYDLAEEEEKKKKNDDDDEEEEAEEQWRVRQRAPDEPSAFPERYLPRDSPPVSPSSFSSSLFFPSCPSLPHSSSSHSSSDPSSSPTSSSSSPSSTPPCASFDAKEIPTLLDEGETHVTDVENPPRAEMGATKLSQGRHCGHRAGTPVDYVSQGRDHTRVHKKEKHRRRKKILPSGKMEKGRESKEEDAHTSEEEKLSRRWNNRAGNDSFRECELGKGDQKSSLELQAGGKKTRGGIHKREHKTMRLHMGDVGKRNKVGHIHVEKRKEVMNSVAPPVETGSPDAAKEGDAIREGGATKEADETKEGDSTKEADATKERDPSQPNGETNMKRKIKRRIGYSMTNTILHLRKFKHLNIKKKKKKKNIQTREKAKEKEKINEKERTQTHNKDKTKTNMKKRNSGGRKTFLPRALSGTLPKLKIKKKKKKIFFSDTITNVYKTKCMNIILQNLCPHMPNFGILYDTDLHISIDAERGLYITGYINKKNCNFIHDKTKKDEFEDNTEVRIKIIKRKNTLNYKEGTNRRVYSWTDNIKELSLDGWVKCELAGCLEAVIFIHGYNTSHLEALQILGQMASFGNFPNYIKLFLFNWPSGKNFLEFFVAKDNSKNKKVHHAFKCFLDTLRSNGIRHVHIITHSMGTRMFLLAFHDIVKSDLFSTVDEKETEQSNLTKMKLITLTMMNPEYYLSDFVNKEYVFLRSFCTVISIYCDSNDKALKWAEIFSGTKSLGKNVFDLNIWKGKYYKRSNEMGNYVFDRSQLDSFSIPIANKTNDSDDSFQEPKLVSSFFDCENFDVLNEKMRNKEMMTTLVQKLKKLFYFFSKKRNSADSNDLNEQTSIEHDQGKSNKDMAHHNFVHQPPMFRNTLLVFTGIEPTYSYRDNRYWLDVDVIDTTWLGSNVHTLRHSYWSLNREIIEDIRELIVTRKRARQRTSRLDRREGNVWVYRVAPSHLKSIFDSEI</sequence>
<feature type="compositionally biased region" description="Basic and acidic residues" evidence="1">
    <location>
        <begin position="2146"/>
        <end position="2155"/>
    </location>
</feature>
<keyword evidence="2" id="KW-0472">Membrane</keyword>
<feature type="compositionally biased region" description="Polar residues" evidence="1">
    <location>
        <begin position="201"/>
        <end position="212"/>
    </location>
</feature>
<feature type="compositionally biased region" description="Basic residues" evidence="1">
    <location>
        <begin position="1665"/>
        <end position="1679"/>
    </location>
</feature>
<dbReference type="GeneID" id="20038236"/>
<feature type="compositionally biased region" description="Basic and acidic residues" evidence="1">
    <location>
        <begin position="1523"/>
        <end position="1536"/>
    </location>
</feature>
<feature type="region of interest" description="Disordered" evidence="1">
    <location>
        <begin position="2136"/>
        <end position="2155"/>
    </location>
</feature>
<organism evidence="3 4">
    <name type="scientific">Plasmodium inui San Antonio 1</name>
    <dbReference type="NCBI Taxonomy" id="1237626"/>
    <lineage>
        <taxon>Eukaryota</taxon>
        <taxon>Sar</taxon>
        <taxon>Alveolata</taxon>
        <taxon>Apicomplexa</taxon>
        <taxon>Aconoidasida</taxon>
        <taxon>Haemosporida</taxon>
        <taxon>Plasmodiidae</taxon>
        <taxon>Plasmodium</taxon>
        <taxon>Plasmodium (Plasmodium)</taxon>
    </lineage>
</organism>
<keyword evidence="4" id="KW-1185">Reference proteome</keyword>
<keyword evidence="2" id="KW-0812">Transmembrane</keyword>
<feature type="transmembrane region" description="Helical" evidence="2">
    <location>
        <begin position="788"/>
        <end position="806"/>
    </location>
</feature>
<dbReference type="OrthoDB" id="10251508at2759"/>
<feature type="compositionally biased region" description="Low complexity" evidence="1">
    <location>
        <begin position="1382"/>
        <end position="1416"/>
    </location>
</feature>
<dbReference type="RefSeq" id="XP_008816782.1">
    <property type="nucleotide sequence ID" value="XM_008818560.1"/>
</dbReference>
<feature type="compositionally biased region" description="Basic and acidic residues" evidence="1">
    <location>
        <begin position="184"/>
        <end position="194"/>
    </location>
</feature>
<dbReference type="InterPro" id="IPR029058">
    <property type="entry name" value="AB_hydrolase_fold"/>
</dbReference>
<protein>
    <submittedName>
        <fullName evidence="3">Uncharacterized protein</fullName>
    </submittedName>
</protein>
<feature type="compositionally biased region" description="Basic and acidic residues" evidence="1">
    <location>
        <begin position="571"/>
        <end position="588"/>
    </location>
</feature>
<dbReference type="EMBL" id="KI965470">
    <property type="protein sequence ID" value="EUD66641.1"/>
    <property type="molecule type" value="Genomic_DNA"/>
</dbReference>
<feature type="transmembrane region" description="Helical" evidence="2">
    <location>
        <begin position="841"/>
        <end position="865"/>
    </location>
</feature>
<feature type="compositionally biased region" description="Low complexity" evidence="1">
    <location>
        <begin position="529"/>
        <end position="559"/>
    </location>
</feature>
<gene>
    <name evidence="3" type="ORF">C922_02962</name>
</gene>
<dbReference type="InterPro" id="IPR010297">
    <property type="entry name" value="DUF900_hydrolase"/>
</dbReference>
<feature type="region of interest" description="Disordered" evidence="1">
    <location>
        <begin position="184"/>
        <end position="215"/>
    </location>
</feature>
<feature type="region of interest" description="Disordered" evidence="1">
    <location>
        <begin position="1223"/>
        <end position="1257"/>
    </location>
</feature>
<feature type="compositionally biased region" description="Basic and acidic residues" evidence="1">
    <location>
        <begin position="1428"/>
        <end position="1439"/>
    </location>
</feature>
<feature type="compositionally biased region" description="Basic residues" evidence="1">
    <location>
        <begin position="1545"/>
        <end position="1560"/>
    </location>
</feature>
<dbReference type="Pfam" id="PF05990">
    <property type="entry name" value="DUF900"/>
    <property type="match status" value="1"/>
</dbReference>
<dbReference type="Proteomes" id="UP000030640">
    <property type="component" value="Unassembled WGS sequence"/>
</dbReference>
<evidence type="ECO:0000256" key="2">
    <source>
        <dbReference type="SAM" id="Phobius"/>
    </source>
</evidence>
<feature type="region of interest" description="Disordered" evidence="1">
    <location>
        <begin position="1665"/>
        <end position="1722"/>
    </location>
</feature>